<dbReference type="InterPro" id="IPR026055">
    <property type="entry name" value="FAR"/>
</dbReference>
<dbReference type="Proteomes" id="UP000050535">
    <property type="component" value="Unassembled WGS sequence"/>
</dbReference>
<keyword evidence="3" id="KW-1185">Reference proteome</keyword>
<proteinExistence type="predicted"/>
<dbReference type="CDD" id="cd05263">
    <property type="entry name" value="MupV_like_SDR_e"/>
    <property type="match status" value="1"/>
</dbReference>
<organism evidence="2 3">
    <name type="scientific">Halolamina pelagica</name>
    <dbReference type="NCBI Taxonomy" id="699431"/>
    <lineage>
        <taxon>Archaea</taxon>
        <taxon>Methanobacteriati</taxon>
        <taxon>Methanobacteriota</taxon>
        <taxon>Stenosarchaea group</taxon>
        <taxon>Halobacteria</taxon>
        <taxon>Halobacteriales</taxon>
        <taxon>Haloferacaceae</taxon>
    </lineage>
</organism>
<dbReference type="AlphaFoldDB" id="A0A0P7GV07"/>
<evidence type="ECO:0000313" key="2">
    <source>
        <dbReference type="EMBL" id="KPN29354.1"/>
    </source>
</evidence>
<feature type="domain" description="Thioester reductase (TE)" evidence="1">
    <location>
        <begin position="11"/>
        <end position="243"/>
    </location>
</feature>
<dbReference type="SUPFAM" id="SSF51735">
    <property type="entry name" value="NAD(P)-binding Rossmann-fold domains"/>
    <property type="match status" value="1"/>
</dbReference>
<dbReference type="PANTHER" id="PTHR11011">
    <property type="entry name" value="MALE STERILITY PROTEIN 2-RELATED"/>
    <property type="match status" value="1"/>
</dbReference>
<dbReference type="PANTHER" id="PTHR11011:SF45">
    <property type="entry name" value="FATTY ACYL-COA REDUCTASE CG8306-RELATED"/>
    <property type="match status" value="1"/>
</dbReference>
<dbReference type="EMBL" id="LGUC01000001">
    <property type="protein sequence ID" value="KPN29354.1"/>
    <property type="molecule type" value="Genomic_DNA"/>
</dbReference>
<dbReference type="InterPro" id="IPR013120">
    <property type="entry name" value="FAR_NAD-bd"/>
</dbReference>
<name>A0A0P7GV07_9EURY</name>
<dbReference type="PATRIC" id="fig|699431.3.peg.75"/>
<sequence>MVAVTASEVFVTGFPGFLGASLLERLVTRTETVHCLVQPKYRAAAEARAAELVGDDWGADVRLYDGDITEQGLGLDAADRSALHAAVGEVFHLAAVYDLGVSRAVAEAVNVDGTRHVLEFATACAVERFQYVSTCYVSGRYDGVFTESDLDVGQSFNNHYEATKFEAERLVQARMEEEFPATVYRPAIVVGHSETGETEKYDGPYYVLRWLQRCPGVAPLPWFPGADVTELNVVPWDFVVEAIDYLSQHGEPGAVYQLCDPNPPTIPELTRLFAEATNTRVLPVPATPGVGKRLLGTRAARSVTGIPPETLDYFTLPTRYVNPATRRALAGSGIRCPPFASYVDVLVEYARTHEARSDAMT</sequence>
<dbReference type="Gene3D" id="3.40.50.720">
    <property type="entry name" value="NAD(P)-binding Rossmann-like Domain"/>
    <property type="match status" value="1"/>
</dbReference>
<dbReference type="GO" id="GO:0080019">
    <property type="term" value="F:alcohol-forming very long-chain fatty acyl-CoA reductase activity"/>
    <property type="evidence" value="ECO:0007669"/>
    <property type="project" value="InterPro"/>
</dbReference>
<dbReference type="Pfam" id="PF07993">
    <property type="entry name" value="NAD_binding_4"/>
    <property type="match status" value="1"/>
</dbReference>
<dbReference type="InterPro" id="IPR036291">
    <property type="entry name" value="NAD(P)-bd_dom_sf"/>
</dbReference>
<evidence type="ECO:0000313" key="3">
    <source>
        <dbReference type="Proteomes" id="UP000050535"/>
    </source>
</evidence>
<protein>
    <submittedName>
        <fullName evidence="2">Short chain dehydrogenase</fullName>
    </submittedName>
</protein>
<comment type="caution">
    <text evidence="2">The sequence shown here is derived from an EMBL/GenBank/DDBJ whole genome shotgun (WGS) entry which is preliminary data.</text>
</comment>
<gene>
    <name evidence="2" type="ORF">SY89_00067</name>
</gene>
<evidence type="ECO:0000259" key="1">
    <source>
        <dbReference type="Pfam" id="PF07993"/>
    </source>
</evidence>
<accession>A0A0P7GV07</accession>
<dbReference type="STRING" id="699431.SY89_00067"/>
<reference evidence="3" key="1">
    <citation type="submission" date="2013-11" db="EMBL/GenBank/DDBJ databases">
        <authorList>
            <person name="Hoang H.T."/>
            <person name="Killian M.L."/>
            <person name="Madson D.M."/>
            <person name="Arruda P.H.E."/>
            <person name="Sun D."/>
            <person name="Schwartz K.J."/>
            <person name="Yoon K."/>
        </authorList>
    </citation>
    <scope>NUCLEOTIDE SEQUENCE [LARGE SCALE GENOMIC DNA]</scope>
    <source>
        <strain evidence="3">CDK2</strain>
    </source>
</reference>
<dbReference type="GO" id="GO:0035336">
    <property type="term" value="P:long-chain fatty-acyl-CoA metabolic process"/>
    <property type="evidence" value="ECO:0007669"/>
    <property type="project" value="TreeGrafter"/>
</dbReference>